<dbReference type="Gene3D" id="1.10.4040.10">
    <property type="entry name" value="Penicillinase repressor domain"/>
    <property type="match status" value="1"/>
</dbReference>
<dbReference type="Proteomes" id="UP001302349">
    <property type="component" value="Chromosome"/>
</dbReference>
<dbReference type="RefSeq" id="WP_317490076.1">
    <property type="nucleotide sequence ID" value="NZ_CP136051.1"/>
</dbReference>
<protein>
    <submittedName>
        <fullName evidence="5">BlaI/MecI/CopY family transcriptional regulator</fullName>
    </submittedName>
</protein>
<evidence type="ECO:0000256" key="3">
    <source>
        <dbReference type="ARBA" id="ARBA00023125"/>
    </source>
</evidence>
<comment type="similarity">
    <text evidence="1">Belongs to the BlaI transcriptional regulatory family.</text>
</comment>
<dbReference type="Pfam" id="PF03965">
    <property type="entry name" value="Penicillinase_R"/>
    <property type="match status" value="1"/>
</dbReference>
<dbReference type="PIRSF" id="PIRSF019455">
    <property type="entry name" value="CopR_AtkY"/>
    <property type="match status" value="1"/>
</dbReference>
<keyword evidence="2" id="KW-0805">Transcription regulation</keyword>
<dbReference type="InterPro" id="IPR036390">
    <property type="entry name" value="WH_DNA-bd_sf"/>
</dbReference>
<name>A0ABZ0IQR0_9BACT</name>
<organism evidence="5 6">
    <name type="scientific">Imperialibacter roseus</name>
    <dbReference type="NCBI Taxonomy" id="1324217"/>
    <lineage>
        <taxon>Bacteria</taxon>
        <taxon>Pseudomonadati</taxon>
        <taxon>Bacteroidota</taxon>
        <taxon>Cytophagia</taxon>
        <taxon>Cytophagales</taxon>
        <taxon>Flammeovirgaceae</taxon>
        <taxon>Imperialibacter</taxon>
    </lineage>
</organism>
<evidence type="ECO:0000256" key="1">
    <source>
        <dbReference type="ARBA" id="ARBA00011046"/>
    </source>
</evidence>
<evidence type="ECO:0000256" key="4">
    <source>
        <dbReference type="ARBA" id="ARBA00023163"/>
    </source>
</evidence>
<proteinExistence type="inferred from homology"/>
<dbReference type="Gene3D" id="1.10.10.10">
    <property type="entry name" value="Winged helix-like DNA-binding domain superfamily/Winged helix DNA-binding domain"/>
    <property type="match status" value="1"/>
</dbReference>
<dbReference type="InterPro" id="IPR036388">
    <property type="entry name" value="WH-like_DNA-bd_sf"/>
</dbReference>
<accession>A0ABZ0IQR0</accession>
<evidence type="ECO:0000256" key="2">
    <source>
        <dbReference type="ARBA" id="ARBA00023015"/>
    </source>
</evidence>
<evidence type="ECO:0000313" key="6">
    <source>
        <dbReference type="Proteomes" id="UP001302349"/>
    </source>
</evidence>
<dbReference type="SUPFAM" id="SSF46785">
    <property type="entry name" value="Winged helix' DNA-binding domain"/>
    <property type="match status" value="1"/>
</dbReference>
<gene>
    <name evidence="5" type="ORF">RT717_02025</name>
</gene>
<sequence>MSKSTPTDAELEVLNVLWTKGPSTVREINEMLSKEKEVGYTTTLKIMQIMTVKGLLERDESSRTHVYKPLMKESDTQRTMMDKLLYSAFGGSASKLVMQALGNNKTTKAELDEIRKFLDDQLENKKGERE</sequence>
<keyword evidence="6" id="KW-1185">Reference proteome</keyword>
<reference evidence="5 6" key="1">
    <citation type="journal article" date="2023" name="Microbiol. Resour. Announc.">
        <title>Complete Genome Sequence of Imperialibacter roseus strain P4T.</title>
        <authorList>
            <person name="Tizabi D.R."/>
            <person name="Bachvaroff T."/>
            <person name="Hill R.T."/>
        </authorList>
    </citation>
    <scope>NUCLEOTIDE SEQUENCE [LARGE SCALE GENOMIC DNA]</scope>
    <source>
        <strain evidence="5 6">P4T</strain>
    </source>
</reference>
<evidence type="ECO:0000313" key="5">
    <source>
        <dbReference type="EMBL" id="WOK07398.1"/>
    </source>
</evidence>
<dbReference type="InterPro" id="IPR005650">
    <property type="entry name" value="BlaI_family"/>
</dbReference>
<keyword evidence="3" id="KW-0238">DNA-binding</keyword>
<keyword evidence="4" id="KW-0804">Transcription</keyword>
<dbReference type="EMBL" id="CP136051">
    <property type="protein sequence ID" value="WOK07398.1"/>
    <property type="molecule type" value="Genomic_DNA"/>
</dbReference>